<feature type="domain" description="SnoaL-like" evidence="1">
    <location>
        <begin position="49"/>
        <end position="142"/>
    </location>
</feature>
<dbReference type="InterPro" id="IPR037401">
    <property type="entry name" value="SnoaL-like"/>
</dbReference>
<evidence type="ECO:0000259" key="1">
    <source>
        <dbReference type="Pfam" id="PF12680"/>
    </source>
</evidence>
<protein>
    <recommendedName>
        <fullName evidence="1">SnoaL-like domain-containing protein</fullName>
    </recommendedName>
</protein>
<dbReference type="RefSeq" id="WP_156214370.1">
    <property type="nucleotide sequence ID" value="NZ_WOFH01000001.1"/>
</dbReference>
<reference evidence="2 3" key="1">
    <citation type="submission" date="2019-11" db="EMBL/GenBank/DDBJ databases">
        <authorList>
            <person name="Cao P."/>
        </authorList>
    </citation>
    <scope>NUCLEOTIDE SEQUENCE [LARGE SCALE GENOMIC DNA]</scope>
    <source>
        <strain evidence="2 3">NEAU-AAG5</strain>
    </source>
</reference>
<name>A0A7K1KTA5_9ACTN</name>
<dbReference type="EMBL" id="WOFH01000001">
    <property type="protein sequence ID" value="MUN35420.1"/>
    <property type="molecule type" value="Genomic_DNA"/>
</dbReference>
<dbReference type="PROSITE" id="PS51257">
    <property type="entry name" value="PROKAR_LIPOPROTEIN"/>
    <property type="match status" value="1"/>
</dbReference>
<comment type="caution">
    <text evidence="2">The sequence shown here is derived from an EMBL/GenBank/DDBJ whole genome shotgun (WGS) entry which is preliminary data.</text>
</comment>
<dbReference type="Proteomes" id="UP000432015">
    <property type="component" value="Unassembled WGS sequence"/>
</dbReference>
<gene>
    <name evidence="2" type="ORF">GNZ18_02220</name>
</gene>
<accession>A0A7K1KTA5</accession>
<dbReference type="SUPFAM" id="SSF54427">
    <property type="entry name" value="NTF2-like"/>
    <property type="match status" value="1"/>
</dbReference>
<keyword evidence="3" id="KW-1185">Reference proteome</keyword>
<evidence type="ECO:0000313" key="2">
    <source>
        <dbReference type="EMBL" id="MUN35420.1"/>
    </source>
</evidence>
<sequence>MRFSGQVGLAALVLALAAGCSGTARPGRADPSGSPAAPPADRAAAERIAQRFVEAANAGDRKGVAAVFAEDARFDSAGRIYRSREEIMTRFLIPEVLDAGGRYKVTRSRWDGERYRVDYDFSTGSGGGESFSYAFLVRDGLIRDVLGRYH</sequence>
<dbReference type="AlphaFoldDB" id="A0A7K1KTA5"/>
<evidence type="ECO:0000313" key="3">
    <source>
        <dbReference type="Proteomes" id="UP000432015"/>
    </source>
</evidence>
<proteinExistence type="predicted"/>
<dbReference type="Gene3D" id="3.10.450.50">
    <property type="match status" value="1"/>
</dbReference>
<dbReference type="Pfam" id="PF12680">
    <property type="entry name" value="SnoaL_2"/>
    <property type="match status" value="1"/>
</dbReference>
<organism evidence="2 3">
    <name type="scientific">Actinomadura litoris</name>
    <dbReference type="NCBI Taxonomy" id="2678616"/>
    <lineage>
        <taxon>Bacteria</taxon>
        <taxon>Bacillati</taxon>
        <taxon>Actinomycetota</taxon>
        <taxon>Actinomycetes</taxon>
        <taxon>Streptosporangiales</taxon>
        <taxon>Thermomonosporaceae</taxon>
        <taxon>Actinomadura</taxon>
    </lineage>
</organism>
<dbReference type="InterPro" id="IPR032710">
    <property type="entry name" value="NTF2-like_dom_sf"/>
</dbReference>